<dbReference type="Gene3D" id="3.30.420.510">
    <property type="match status" value="1"/>
</dbReference>
<reference evidence="1 2" key="1">
    <citation type="submission" date="2014-10" db="EMBL/GenBank/DDBJ databases">
        <title>Draft genome of the hookworm Ancylostoma caninum.</title>
        <authorList>
            <person name="Mitreva M."/>
        </authorList>
    </citation>
    <scope>NUCLEOTIDE SEQUENCE [LARGE SCALE GENOMIC DNA]</scope>
    <source>
        <strain evidence="1 2">Baltimore</strain>
    </source>
</reference>
<feature type="non-terminal residue" evidence="1">
    <location>
        <position position="166"/>
    </location>
</feature>
<gene>
    <name evidence="1" type="ORF">ANCCAN_28620</name>
</gene>
<organism evidence="1 2">
    <name type="scientific">Ancylostoma caninum</name>
    <name type="common">Dog hookworm</name>
    <dbReference type="NCBI Taxonomy" id="29170"/>
    <lineage>
        <taxon>Eukaryota</taxon>
        <taxon>Metazoa</taxon>
        <taxon>Ecdysozoa</taxon>
        <taxon>Nematoda</taxon>
        <taxon>Chromadorea</taxon>
        <taxon>Rhabditida</taxon>
        <taxon>Rhabditina</taxon>
        <taxon>Rhabditomorpha</taxon>
        <taxon>Strongyloidea</taxon>
        <taxon>Ancylostomatidae</taxon>
        <taxon>Ancylostomatinae</taxon>
        <taxon>Ancylostoma</taxon>
    </lineage>
</organism>
<dbReference type="GO" id="GO:0015937">
    <property type="term" value="P:coenzyme A biosynthetic process"/>
    <property type="evidence" value="ECO:0007669"/>
    <property type="project" value="InterPro"/>
</dbReference>
<dbReference type="AlphaFoldDB" id="A0A368F414"/>
<dbReference type="InterPro" id="IPR004567">
    <property type="entry name" value="Type_II_PanK"/>
</dbReference>
<evidence type="ECO:0000313" key="2">
    <source>
        <dbReference type="Proteomes" id="UP000252519"/>
    </source>
</evidence>
<dbReference type="GO" id="GO:0005634">
    <property type="term" value="C:nucleus"/>
    <property type="evidence" value="ECO:0007669"/>
    <property type="project" value="TreeGrafter"/>
</dbReference>
<comment type="caution">
    <text evidence="1">The sequence shown here is derived from an EMBL/GenBank/DDBJ whole genome shotgun (WGS) entry which is preliminary data.</text>
</comment>
<dbReference type="STRING" id="29170.A0A368F414"/>
<dbReference type="Proteomes" id="UP000252519">
    <property type="component" value="Unassembled WGS sequence"/>
</dbReference>
<dbReference type="InterPro" id="IPR043129">
    <property type="entry name" value="ATPase_NBD"/>
</dbReference>
<name>A0A368F414_ANCCA</name>
<proteinExistence type="predicted"/>
<dbReference type="PANTHER" id="PTHR12280">
    <property type="entry name" value="PANTOTHENATE KINASE"/>
    <property type="match status" value="1"/>
</dbReference>
<dbReference type="Pfam" id="PF03630">
    <property type="entry name" value="Fumble"/>
    <property type="match status" value="1"/>
</dbReference>
<dbReference type="GO" id="GO:0005524">
    <property type="term" value="F:ATP binding"/>
    <property type="evidence" value="ECO:0007669"/>
    <property type="project" value="InterPro"/>
</dbReference>
<accession>A0A368F414</accession>
<dbReference type="GO" id="GO:0005829">
    <property type="term" value="C:cytosol"/>
    <property type="evidence" value="ECO:0007669"/>
    <property type="project" value="TreeGrafter"/>
</dbReference>
<dbReference type="EMBL" id="JOJR01010878">
    <property type="protein sequence ID" value="RCN25665.1"/>
    <property type="molecule type" value="Genomic_DNA"/>
</dbReference>
<protein>
    <submittedName>
        <fullName evidence="1">Uncharacterized protein</fullName>
    </submittedName>
</protein>
<sequence length="166" mass="18842">MASSATSPQSIRTVLKNLKTIKRIAFDIGQSVVKIAYTATVAKKKTTPDKKLIHDAKYALHLYCIQVRLEDFEAVLDYIAENGHIATNKATFASTSSTHHLEKMIADKLGLELHKVKEMDCLVRGTNFLIRNIEAESFTYDHHNEKCRYNFETIRPSVICPYLLVN</sequence>
<dbReference type="GO" id="GO:0004594">
    <property type="term" value="F:pantothenate kinase activity"/>
    <property type="evidence" value="ECO:0007669"/>
    <property type="project" value="TreeGrafter"/>
</dbReference>
<evidence type="ECO:0000313" key="1">
    <source>
        <dbReference type="EMBL" id="RCN25665.1"/>
    </source>
</evidence>
<dbReference type="SUPFAM" id="SSF53067">
    <property type="entry name" value="Actin-like ATPase domain"/>
    <property type="match status" value="1"/>
</dbReference>
<dbReference type="PANTHER" id="PTHR12280:SF35">
    <property type="entry name" value="4'-PHOSPHOPANTETHEINE PHOSPHATASE"/>
    <property type="match status" value="1"/>
</dbReference>
<keyword evidence="2" id="KW-1185">Reference proteome</keyword>
<dbReference type="OrthoDB" id="498611at2759"/>